<reference evidence="2" key="1">
    <citation type="journal article" date="2023" name="G3 (Bethesda)">
        <title>Genome assembly and association tests identify interacting loci associated with vigor, precocity, and sex in interspecific pistachio rootstocks.</title>
        <authorList>
            <person name="Palmer W."/>
            <person name="Jacygrad E."/>
            <person name="Sagayaradj S."/>
            <person name="Cavanaugh K."/>
            <person name="Han R."/>
            <person name="Bertier L."/>
            <person name="Beede B."/>
            <person name="Kafkas S."/>
            <person name="Golino D."/>
            <person name="Preece J."/>
            <person name="Michelmore R."/>
        </authorList>
    </citation>
    <scope>NUCLEOTIDE SEQUENCE [LARGE SCALE GENOMIC DNA]</scope>
</reference>
<dbReference type="Proteomes" id="UP001163603">
    <property type="component" value="Chromosome 7"/>
</dbReference>
<dbReference type="EMBL" id="CM047742">
    <property type="protein sequence ID" value="KAJ0034581.1"/>
    <property type="molecule type" value="Genomic_DNA"/>
</dbReference>
<evidence type="ECO:0000313" key="1">
    <source>
        <dbReference type="EMBL" id="KAJ0034581.1"/>
    </source>
</evidence>
<protein>
    <submittedName>
        <fullName evidence="1">Uncharacterized protein</fullName>
    </submittedName>
</protein>
<name>A0ACC0YCL4_9ROSI</name>
<comment type="caution">
    <text evidence="1">The sequence shown here is derived from an EMBL/GenBank/DDBJ whole genome shotgun (WGS) entry which is preliminary data.</text>
</comment>
<accession>A0ACC0YCL4</accession>
<gene>
    <name evidence="1" type="ORF">Pint_25308</name>
</gene>
<keyword evidence="2" id="KW-1185">Reference proteome</keyword>
<organism evidence="1 2">
    <name type="scientific">Pistacia integerrima</name>
    <dbReference type="NCBI Taxonomy" id="434235"/>
    <lineage>
        <taxon>Eukaryota</taxon>
        <taxon>Viridiplantae</taxon>
        <taxon>Streptophyta</taxon>
        <taxon>Embryophyta</taxon>
        <taxon>Tracheophyta</taxon>
        <taxon>Spermatophyta</taxon>
        <taxon>Magnoliopsida</taxon>
        <taxon>eudicotyledons</taxon>
        <taxon>Gunneridae</taxon>
        <taxon>Pentapetalae</taxon>
        <taxon>rosids</taxon>
        <taxon>malvids</taxon>
        <taxon>Sapindales</taxon>
        <taxon>Anacardiaceae</taxon>
        <taxon>Pistacia</taxon>
    </lineage>
</organism>
<evidence type="ECO:0000313" key="2">
    <source>
        <dbReference type="Proteomes" id="UP001163603"/>
    </source>
</evidence>
<sequence length="15" mass="1645">MTLPEEVALITLMLA</sequence>
<proteinExistence type="predicted"/>